<dbReference type="Proteomes" id="UP001252613">
    <property type="component" value="Unassembled WGS sequence"/>
</dbReference>
<dbReference type="InterPro" id="IPR005119">
    <property type="entry name" value="LysR_subst-bd"/>
</dbReference>
<keyword evidence="3 6" id="KW-0238">DNA-binding</keyword>
<proteinExistence type="inferred from homology"/>
<dbReference type="PRINTS" id="PR00039">
    <property type="entry name" value="HTHLYSR"/>
</dbReference>
<dbReference type="Pfam" id="PF03466">
    <property type="entry name" value="LysR_substrate"/>
    <property type="match status" value="1"/>
</dbReference>
<evidence type="ECO:0000256" key="3">
    <source>
        <dbReference type="ARBA" id="ARBA00023125"/>
    </source>
</evidence>
<evidence type="ECO:0000259" key="5">
    <source>
        <dbReference type="PROSITE" id="PS50931"/>
    </source>
</evidence>
<comment type="caution">
    <text evidence="6">The sequence shown here is derived from an EMBL/GenBank/DDBJ whole genome shotgun (WGS) entry which is preliminary data.</text>
</comment>
<dbReference type="GO" id="GO:0006351">
    <property type="term" value="P:DNA-templated transcription"/>
    <property type="evidence" value="ECO:0007669"/>
    <property type="project" value="TreeGrafter"/>
</dbReference>
<dbReference type="PANTHER" id="PTHR30537:SF72">
    <property type="entry name" value="LYSR FAMILY TRANSCRIPTIONAL REGULATOR"/>
    <property type="match status" value="1"/>
</dbReference>
<dbReference type="InterPro" id="IPR036388">
    <property type="entry name" value="WH-like_DNA-bd_sf"/>
</dbReference>
<keyword evidence="2" id="KW-0805">Transcription regulation</keyword>
<dbReference type="FunFam" id="1.10.10.10:FF:000001">
    <property type="entry name" value="LysR family transcriptional regulator"/>
    <property type="match status" value="1"/>
</dbReference>
<dbReference type="InterPro" id="IPR036390">
    <property type="entry name" value="WH_DNA-bd_sf"/>
</dbReference>
<dbReference type="SUPFAM" id="SSF53850">
    <property type="entry name" value="Periplasmic binding protein-like II"/>
    <property type="match status" value="1"/>
</dbReference>
<dbReference type="Gene3D" id="3.40.190.290">
    <property type="match status" value="1"/>
</dbReference>
<feature type="domain" description="HTH lysR-type" evidence="5">
    <location>
        <begin position="5"/>
        <end position="62"/>
    </location>
</feature>
<dbReference type="Gene3D" id="1.10.10.10">
    <property type="entry name" value="Winged helix-like DNA-binding domain superfamily/Winged helix DNA-binding domain"/>
    <property type="match status" value="1"/>
</dbReference>
<evidence type="ECO:0000256" key="1">
    <source>
        <dbReference type="ARBA" id="ARBA00009437"/>
    </source>
</evidence>
<sequence>MFSSERLKGIDVFVCVAEAGSFKAAAERMSLTGSAISKSVARLETRLGVRLFERTTRRVALTDAGRAFYRTCTGVLADLEEAELSLQATNLEPHGRVRIDLPGAFGRSQVLAIILQCAREYPLLVPHISFSGRYTDPMQEGVDIIVSIGGSQVWPDTWGRRHLGDEWHVFCASPAYLARQGTPLTEGDLEHHQCLAYGWLDGKVSPWNFAGGSAGETLSKPVSPTFVLGDGEGLVAAALAGCGIAQLPTWLIQRQLEEGILVEVLAHLATDGMAINLLWQKSREKLPKVEVLLEMITAHLIQKVGRQARSG</sequence>
<dbReference type="PROSITE" id="PS50931">
    <property type="entry name" value="HTH_LYSR"/>
    <property type="match status" value="1"/>
</dbReference>
<gene>
    <name evidence="6" type="ORF">J2W43_001730</name>
</gene>
<dbReference type="InterPro" id="IPR000847">
    <property type="entry name" value="LysR_HTH_N"/>
</dbReference>
<evidence type="ECO:0000256" key="4">
    <source>
        <dbReference type="ARBA" id="ARBA00023163"/>
    </source>
</evidence>
<dbReference type="Pfam" id="PF00126">
    <property type="entry name" value="HTH_1"/>
    <property type="match status" value="1"/>
</dbReference>
<accession>A0AAW8M8H3</accession>
<evidence type="ECO:0000313" key="7">
    <source>
        <dbReference type="Proteomes" id="UP001252613"/>
    </source>
</evidence>
<dbReference type="SUPFAM" id="SSF46785">
    <property type="entry name" value="Winged helix' DNA-binding domain"/>
    <property type="match status" value="1"/>
</dbReference>
<reference evidence="6" key="1">
    <citation type="submission" date="2023-07" db="EMBL/GenBank/DDBJ databases">
        <title>Sorghum-associated microbial communities from plants grown in Nebraska, USA.</title>
        <authorList>
            <person name="Schachtman D."/>
        </authorList>
    </citation>
    <scope>NUCLEOTIDE SEQUENCE</scope>
    <source>
        <strain evidence="6">3432</strain>
    </source>
</reference>
<organism evidence="6 7">
    <name type="scientific">Pseudomonas brassicacearum</name>
    <dbReference type="NCBI Taxonomy" id="930166"/>
    <lineage>
        <taxon>Bacteria</taxon>
        <taxon>Pseudomonadati</taxon>
        <taxon>Pseudomonadota</taxon>
        <taxon>Gammaproteobacteria</taxon>
        <taxon>Pseudomonadales</taxon>
        <taxon>Pseudomonadaceae</taxon>
        <taxon>Pseudomonas</taxon>
    </lineage>
</organism>
<dbReference type="GO" id="GO:0043565">
    <property type="term" value="F:sequence-specific DNA binding"/>
    <property type="evidence" value="ECO:0007669"/>
    <property type="project" value="TreeGrafter"/>
</dbReference>
<evidence type="ECO:0000313" key="6">
    <source>
        <dbReference type="EMBL" id="MDR6957749.1"/>
    </source>
</evidence>
<dbReference type="EMBL" id="JAVDVC010000003">
    <property type="protein sequence ID" value="MDR6957749.1"/>
    <property type="molecule type" value="Genomic_DNA"/>
</dbReference>
<dbReference type="PANTHER" id="PTHR30537">
    <property type="entry name" value="HTH-TYPE TRANSCRIPTIONAL REGULATOR"/>
    <property type="match status" value="1"/>
</dbReference>
<comment type="similarity">
    <text evidence="1">Belongs to the LysR transcriptional regulatory family.</text>
</comment>
<dbReference type="RefSeq" id="WP_310358775.1">
    <property type="nucleotide sequence ID" value="NZ_JAVDVC010000003.1"/>
</dbReference>
<keyword evidence="4" id="KW-0804">Transcription</keyword>
<evidence type="ECO:0000256" key="2">
    <source>
        <dbReference type="ARBA" id="ARBA00023015"/>
    </source>
</evidence>
<dbReference type="InterPro" id="IPR058163">
    <property type="entry name" value="LysR-type_TF_proteobact-type"/>
</dbReference>
<name>A0AAW8M8H3_9PSED</name>
<dbReference type="AlphaFoldDB" id="A0AAW8M8H3"/>
<dbReference type="GO" id="GO:0003700">
    <property type="term" value="F:DNA-binding transcription factor activity"/>
    <property type="evidence" value="ECO:0007669"/>
    <property type="project" value="InterPro"/>
</dbReference>
<protein>
    <submittedName>
        <fullName evidence="6">DNA-binding transcriptional LysR family regulator</fullName>
    </submittedName>
</protein>